<protein>
    <submittedName>
        <fullName evidence="4">N-acetylglutamate synthase, GNAT family</fullName>
    </submittedName>
</protein>
<evidence type="ECO:0000313" key="5">
    <source>
        <dbReference type="Proteomes" id="UP000198870"/>
    </source>
</evidence>
<name>A0A1G5IFU5_9BACT</name>
<dbReference type="InterPro" id="IPR051635">
    <property type="entry name" value="SNAT-like"/>
</dbReference>
<dbReference type="SUPFAM" id="SSF55729">
    <property type="entry name" value="Acyl-CoA N-acyltransferases (Nat)"/>
    <property type="match status" value="1"/>
</dbReference>
<dbReference type="InterPro" id="IPR000182">
    <property type="entry name" value="GNAT_dom"/>
</dbReference>
<dbReference type="CDD" id="cd04301">
    <property type="entry name" value="NAT_SF"/>
    <property type="match status" value="1"/>
</dbReference>
<dbReference type="STRING" id="419481.SAMN05216233_119108"/>
<keyword evidence="2" id="KW-0012">Acyltransferase</keyword>
<dbReference type="Proteomes" id="UP000198870">
    <property type="component" value="Unassembled WGS sequence"/>
</dbReference>
<gene>
    <name evidence="4" type="ORF">SAMN05216233_119108</name>
</gene>
<evidence type="ECO:0000256" key="2">
    <source>
        <dbReference type="ARBA" id="ARBA00023315"/>
    </source>
</evidence>
<accession>A0A1G5IFU5</accession>
<reference evidence="4 5" key="1">
    <citation type="submission" date="2016-10" db="EMBL/GenBank/DDBJ databases">
        <authorList>
            <person name="de Groot N.N."/>
        </authorList>
    </citation>
    <scope>NUCLEOTIDE SEQUENCE [LARGE SCALE GENOMIC DNA]</scope>
    <source>
        <strain evidence="4 5">AA1</strain>
    </source>
</reference>
<organism evidence="4 5">
    <name type="scientific">Desulfoluna spongiiphila</name>
    <dbReference type="NCBI Taxonomy" id="419481"/>
    <lineage>
        <taxon>Bacteria</taxon>
        <taxon>Pseudomonadati</taxon>
        <taxon>Thermodesulfobacteriota</taxon>
        <taxon>Desulfobacteria</taxon>
        <taxon>Desulfobacterales</taxon>
        <taxon>Desulfolunaceae</taxon>
        <taxon>Desulfoluna</taxon>
    </lineage>
</organism>
<keyword evidence="5" id="KW-1185">Reference proteome</keyword>
<dbReference type="PROSITE" id="PS51186">
    <property type="entry name" value="GNAT"/>
    <property type="match status" value="1"/>
</dbReference>
<evidence type="ECO:0000259" key="3">
    <source>
        <dbReference type="PROSITE" id="PS51186"/>
    </source>
</evidence>
<keyword evidence="1" id="KW-0808">Transferase</keyword>
<dbReference type="Pfam" id="PF00583">
    <property type="entry name" value="Acetyltransf_1"/>
    <property type="match status" value="1"/>
</dbReference>
<evidence type="ECO:0000313" key="4">
    <source>
        <dbReference type="EMBL" id="SCY74827.1"/>
    </source>
</evidence>
<sequence>MSLVFRNAQLSDVDVCHRIESSRYPEDEAASRGNIEKRIAAFAEGFLVAERKGEVIGFVNGGATSNVDLADEEIKAMIGHDPQGENLVIMSVVVDEAVAGTGVAGRLMKAYVEKAWAQGRKGIFLLCKTHLIPFYEKFGFQWVCKSNSTHGGAEWHEMAAQLPGS</sequence>
<dbReference type="PANTHER" id="PTHR10908:SF0">
    <property type="entry name" value="SEROTONIN N-ACETYLTRANSFERASE"/>
    <property type="match status" value="1"/>
</dbReference>
<dbReference type="EMBL" id="FMUX01000019">
    <property type="protein sequence ID" value="SCY74827.1"/>
    <property type="molecule type" value="Genomic_DNA"/>
</dbReference>
<dbReference type="RefSeq" id="WP_175469983.1">
    <property type="nucleotide sequence ID" value="NZ_FMUX01000019.1"/>
</dbReference>
<proteinExistence type="predicted"/>
<feature type="domain" description="N-acetyltransferase" evidence="3">
    <location>
        <begin position="3"/>
        <end position="163"/>
    </location>
</feature>
<dbReference type="AlphaFoldDB" id="A0A1G5IFU5"/>
<dbReference type="PANTHER" id="PTHR10908">
    <property type="entry name" value="SEROTONIN N-ACETYLTRANSFERASE"/>
    <property type="match status" value="1"/>
</dbReference>
<dbReference type="GO" id="GO:0008080">
    <property type="term" value="F:N-acetyltransferase activity"/>
    <property type="evidence" value="ECO:0007669"/>
    <property type="project" value="UniProtKB-ARBA"/>
</dbReference>
<evidence type="ECO:0000256" key="1">
    <source>
        <dbReference type="ARBA" id="ARBA00022679"/>
    </source>
</evidence>
<dbReference type="InterPro" id="IPR016181">
    <property type="entry name" value="Acyl_CoA_acyltransferase"/>
</dbReference>
<dbReference type="Gene3D" id="3.40.630.30">
    <property type="match status" value="1"/>
</dbReference>